<evidence type="ECO:0008006" key="7">
    <source>
        <dbReference type="Google" id="ProtNLM"/>
    </source>
</evidence>
<evidence type="ECO:0000256" key="2">
    <source>
        <dbReference type="ARBA" id="ARBA00022801"/>
    </source>
</evidence>
<name>A0A916ZK56_9SPHN</name>
<keyword evidence="6" id="KW-1185">Reference proteome</keyword>
<evidence type="ECO:0000256" key="3">
    <source>
        <dbReference type="ARBA" id="ARBA00022842"/>
    </source>
</evidence>
<keyword evidence="4" id="KW-0472">Membrane</keyword>
<dbReference type="Pfam" id="PF12710">
    <property type="entry name" value="HAD"/>
    <property type="match status" value="1"/>
</dbReference>
<keyword evidence="4" id="KW-1133">Transmembrane helix</keyword>
<evidence type="ECO:0000313" key="5">
    <source>
        <dbReference type="EMBL" id="GGE01164.1"/>
    </source>
</evidence>
<dbReference type="EMBL" id="BMJM01000001">
    <property type="protein sequence ID" value="GGE01164.1"/>
    <property type="molecule type" value="Genomic_DNA"/>
</dbReference>
<proteinExistence type="predicted"/>
<dbReference type="Gene3D" id="1.20.1440.100">
    <property type="entry name" value="SG protein - dephosphorylation function"/>
    <property type="match status" value="1"/>
</dbReference>
<dbReference type="GO" id="GO:0016787">
    <property type="term" value="F:hydrolase activity"/>
    <property type="evidence" value="ECO:0007669"/>
    <property type="project" value="UniProtKB-KW"/>
</dbReference>
<comment type="caution">
    <text evidence="5">The sequence shown here is derived from an EMBL/GenBank/DDBJ whole genome shotgun (WGS) entry which is preliminary data.</text>
</comment>
<keyword evidence="2" id="KW-0378">Hydrolase</keyword>
<dbReference type="InterPro" id="IPR036412">
    <property type="entry name" value="HAD-like_sf"/>
</dbReference>
<dbReference type="Proteomes" id="UP000635071">
    <property type="component" value="Unassembled WGS sequence"/>
</dbReference>
<dbReference type="PANTHER" id="PTHR43344:SF13">
    <property type="entry name" value="PHOSPHATASE RV3661-RELATED"/>
    <property type="match status" value="1"/>
</dbReference>
<accession>A0A916ZK56</accession>
<dbReference type="SUPFAM" id="SSF56784">
    <property type="entry name" value="HAD-like"/>
    <property type="match status" value="1"/>
</dbReference>
<dbReference type="InterPro" id="IPR023214">
    <property type="entry name" value="HAD_sf"/>
</dbReference>
<dbReference type="AlphaFoldDB" id="A0A916ZK56"/>
<sequence length="233" mass="26085">MTISIYDMDRTITRSGTWTPWLKFWARREAPWRLLLVPLLAGALIGYAARLITRARLKEIGHRLFMGRRVGRTRLLAAADAYADKVIATNIFAGALAQIAADRAEGQRLVLATASNEYYVRAIAAKLGIDDVIATASRWDDDHLHHRLGGDNCYGDIKRVLVEAWLEREALAGEPVRFYSDHVSDRPVFELAEASGGEAVAANPSKALRQLAQERGWRIVDWGQPARSFFERA</sequence>
<evidence type="ECO:0000313" key="6">
    <source>
        <dbReference type="Proteomes" id="UP000635071"/>
    </source>
</evidence>
<keyword evidence="1" id="KW-0479">Metal-binding</keyword>
<dbReference type="NCBIfam" id="TIGR01488">
    <property type="entry name" value="HAD-SF-IB"/>
    <property type="match status" value="1"/>
</dbReference>
<dbReference type="GO" id="GO:0046872">
    <property type="term" value="F:metal ion binding"/>
    <property type="evidence" value="ECO:0007669"/>
    <property type="project" value="UniProtKB-KW"/>
</dbReference>
<evidence type="ECO:0000256" key="4">
    <source>
        <dbReference type="SAM" id="Phobius"/>
    </source>
</evidence>
<evidence type="ECO:0000256" key="1">
    <source>
        <dbReference type="ARBA" id="ARBA00022723"/>
    </source>
</evidence>
<dbReference type="Gene3D" id="3.40.50.1000">
    <property type="entry name" value="HAD superfamily/HAD-like"/>
    <property type="match status" value="1"/>
</dbReference>
<organism evidence="5 6">
    <name type="scientific">Sandarakinorhabdus glacialis</name>
    <dbReference type="NCBI Taxonomy" id="1614636"/>
    <lineage>
        <taxon>Bacteria</taxon>
        <taxon>Pseudomonadati</taxon>
        <taxon>Pseudomonadota</taxon>
        <taxon>Alphaproteobacteria</taxon>
        <taxon>Sphingomonadales</taxon>
        <taxon>Sphingosinicellaceae</taxon>
        <taxon>Sandarakinorhabdus</taxon>
    </lineage>
</organism>
<reference evidence="5" key="1">
    <citation type="journal article" date="2014" name="Int. J. Syst. Evol. Microbiol.">
        <title>Complete genome sequence of Corynebacterium casei LMG S-19264T (=DSM 44701T), isolated from a smear-ripened cheese.</title>
        <authorList>
            <consortium name="US DOE Joint Genome Institute (JGI-PGF)"/>
            <person name="Walter F."/>
            <person name="Albersmeier A."/>
            <person name="Kalinowski J."/>
            <person name="Ruckert C."/>
        </authorList>
    </citation>
    <scope>NUCLEOTIDE SEQUENCE</scope>
    <source>
        <strain evidence="5">CGMCC 1.15519</strain>
    </source>
</reference>
<protein>
    <recommendedName>
        <fullName evidence="7">HAD-IB family hydrolase</fullName>
    </recommendedName>
</protein>
<reference evidence="5" key="2">
    <citation type="submission" date="2020-09" db="EMBL/GenBank/DDBJ databases">
        <authorList>
            <person name="Sun Q."/>
            <person name="Zhou Y."/>
        </authorList>
    </citation>
    <scope>NUCLEOTIDE SEQUENCE</scope>
    <source>
        <strain evidence="5">CGMCC 1.15519</strain>
    </source>
</reference>
<dbReference type="InterPro" id="IPR050582">
    <property type="entry name" value="HAD-like_SerB"/>
</dbReference>
<keyword evidence="4" id="KW-0812">Transmembrane</keyword>
<gene>
    <name evidence="5" type="ORF">GCM10011529_04340</name>
</gene>
<feature type="transmembrane region" description="Helical" evidence="4">
    <location>
        <begin position="30"/>
        <end position="49"/>
    </location>
</feature>
<dbReference type="RefSeq" id="WP_188761257.1">
    <property type="nucleotide sequence ID" value="NZ_BMJM01000001.1"/>
</dbReference>
<dbReference type="PANTHER" id="PTHR43344">
    <property type="entry name" value="PHOSPHOSERINE PHOSPHATASE"/>
    <property type="match status" value="1"/>
</dbReference>
<keyword evidence="3" id="KW-0460">Magnesium</keyword>